<dbReference type="EMBL" id="JAZDWU010000003">
    <property type="protein sequence ID" value="KAL0006932.1"/>
    <property type="molecule type" value="Genomic_DNA"/>
</dbReference>
<protein>
    <submittedName>
        <fullName evidence="2">Uncharacterized protein</fullName>
    </submittedName>
</protein>
<comment type="caution">
    <text evidence="2">The sequence shown here is derived from an EMBL/GenBank/DDBJ whole genome shotgun (WGS) entry which is preliminary data.</text>
</comment>
<gene>
    <name evidence="2" type="ORF">SO802_008434</name>
</gene>
<keyword evidence="1" id="KW-1133">Transmembrane helix</keyword>
<organism evidence="2 3">
    <name type="scientific">Lithocarpus litseifolius</name>
    <dbReference type="NCBI Taxonomy" id="425828"/>
    <lineage>
        <taxon>Eukaryota</taxon>
        <taxon>Viridiplantae</taxon>
        <taxon>Streptophyta</taxon>
        <taxon>Embryophyta</taxon>
        <taxon>Tracheophyta</taxon>
        <taxon>Spermatophyta</taxon>
        <taxon>Magnoliopsida</taxon>
        <taxon>eudicotyledons</taxon>
        <taxon>Gunneridae</taxon>
        <taxon>Pentapetalae</taxon>
        <taxon>rosids</taxon>
        <taxon>fabids</taxon>
        <taxon>Fagales</taxon>
        <taxon>Fagaceae</taxon>
        <taxon>Lithocarpus</taxon>
    </lineage>
</organism>
<name>A0AAW2DAS2_9ROSI</name>
<proteinExistence type="predicted"/>
<evidence type="ECO:0000313" key="3">
    <source>
        <dbReference type="Proteomes" id="UP001459277"/>
    </source>
</evidence>
<dbReference type="InterPro" id="IPR027523">
    <property type="entry name" value="CLU_prot"/>
</dbReference>
<dbReference type="GO" id="GO:0005737">
    <property type="term" value="C:cytoplasm"/>
    <property type="evidence" value="ECO:0007669"/>
    <property type="project" value="TreeGrafter"/>
</dbReference>
<reference evidence="2 3" key="1">
    <citation type="submission" date="2024-01" db="EMBL/GenBank/DDBJ databases">
        <title>A telomere-to-telomere, gap-free genome of sweet tea (Lithocarpus litseifolius).</title>
        <authorList>
            <person name="Zhou J."/>
        </authorList>
    </citation>
    <scope>NUCLEOTIDE SEQUENCE [LARGE SCALE GENOMIC DNA]</scope>
    <source>
        <strain evidence="2">Zhou-2022a</strain>
        <tissue evidence="2">Leaf</tissue>
    </source>
</reference>
<accession>A0AAW2DAS2</accession>
<evidence type="ECO:0000256" key="1">
    <source>
        <dbReference type="SAM" id="Phobius"/>
    </source>
</evidence>
<dbReference type="Proteomes" id="UP001459277">
    <property type="component" value="Unassembled WGS sequence"/>
</dbReference>
<dbReference type="Gene3D" id="1.25.40.10">
    <property type="entry name" value="Tetratricopeptide repeat domain"/>
    <property type="match status" value="1"/>
</dbReference>
<dbReference type="PANTHER" id="PTHR12601:SF6">
    <property type="entry name" value="CLUSTERED MITOCHONDRIA PROTEIN HOMOLOG"/>
    <property type="match status" value="1"/>
</dbReference>
<keyword evidence="1" id="KW-0812">Transmembrane</keyword>
<sequence>MALFYHGLNQAELTLRHMSQALLLLSLSSGPDHPDVAATFINVAMMYQDIGNMNTALLSARSFEKKVRNISKLLYAIMLLPLYSIVWVPSSFLTRYFWILLFAYLFWTISSLSKMKGKGSDLRTCSA</sequence>
<evidence type="ECO:0000313" key="2">
    <source>
        <dbReference type="EMBL" id="KAL0006932.1"/>
    </source>
</evidence>
<dbReference type="PANTHER" id="PTHR12601">
    <property type="entry name" value="EUKARYOTIC TRANSLATION INITIATION FACTOR 3 SUBUNIT EIF-3"/>
    <property type="match status" value="1"/>
</dbReference>
<keyword evidence="3" id="KW-1185">Reference proteome</keyword>
<keyword evidence="1" id="KW-0472">Membrane</keyword>
<feature type="transmembrane region" description="Helical" evidence="1">
    <location>
        <begin position="96"/>
        <end position="113"/>
    </location>
</feature>
<dbReference type="InterPro" id="IPR011990">
    <property type="entry name" value="TPR-like_helical_dom_sf"/>
</dbReference>
<feature type="transmembrane region" description="Helical" evidence="1">
    <location>
        <begin position="73"/>
        <end position="90"/>
    </location>
</feature>
<dbReference type="AlphaFoldDB" id="A0AAW2DAS2"/>